<dbReference type="EMBL" id="CP027033">
    <property type="protein sequence ID" value="AXR82259.1"/>
    <property type="molecule type" value="Genomic_DNA"/>
</dbReference>
<proteinExistence type="predicted"/>
<organism evidence="2 3">
    <name type="scientific">Natrarchaeobaculum sulfurireducens</name>
    <dbReference type="NCBI Taxonomy" id="2044521"/>
    <lineage>
        <taxon>Archaea</taxon>
        <taxon>Methanobacteriati</taxon>
        <taxon>Methanobacteriota</taxon>
        <taxon>Stenosarchaea group</taxon>
        <taxon>Halobacteria</taxon>
        <taxon>Halobacteriales</taxon>
        <taxon>Natrialbaceae</taxon>
        <taxon>Natrarchaeobaculum</taxon>
    </lineage>
</organism>
<reference evidence="3" key="1">
    <citation type="submission" date="2018-02" db="EMBL/GenBank/DDBJ databases">
        <title>Phenotypic and genomic properties of facultatively anaerobic sulfur-reducing natronoarchaea from hypersaline soda lakes.</title>
        <authorList>
            <person name="Sorokin D.Y."/>
            <person name="Kublanov I.V."/>
            <person name="Roman P."/>
            <person name="Sinninghe Damste J.S."/>
            <person name="Golyshin P.N."/>
            <person name="Rojo D."/>
            <person name="Ciordia S."/>
            <person name="Mena M.D.C."/>
            <person name="Ferrer M."/>
            <person name="Messina E."/>
            <person name="Smedile F."/>
            <person name="La Spada G."/>
            <person name="La Cono V."/>
            <person name="Yakimov M.M."/>
        </authorList>
    </citation>
    <scope>NUCLEOTIDE SEQUENCE [LARGE SCALE GENOMIC DNA]</scope>
    <source>
        <strain evidence="3">AArc-Mg</strain>
    </source>
</reference>
<name>A0A346PRW4_9EURY</name>
<evidence type="ECO:0000313" key="2">
    <source>
        <dbReference type="EMBL" id="AXR82259.1"/>
    </source>
</evidence>
<dbReference type="GeneID" id="37638230"/>
<dbReference type="RefSeq" id="WP_228442411.1">
    <property type="nucleotide sequence ID" value="NZ_CP024047.1"/>
</dbReference>
<accession>A0A346PRW4</accession>
<evidence type="ECO:0000256" key="1">
    <source>
        <dbReference type="SAM" id="MobiDB-lite"/>
    </source>
</evidence>
<sequence length="92" mass="9744">MVGVGMYLPSTTASRLGRVRDHVRSVLTARTDASARTAGNRGPETATESDDDGPGNLFHCSGCGVVYIAEEKHVCSQCDSDVEQVPSTLSCR</sequence>
<protein>
    <submittedName>
        <fullName evidence="2">Uncharacterized protein</fullName>
    </submittedName>
</protein>
<gene>
    <name evidence="2" type="ORF">AArcMg_2262</name>
</gene>
<dbReference type="Proteomes" id="UP000258613">
    <property type="component" value="Chromosome"/>
</dbReference>
<keyword evidence="3" id="KW-1185">Reference proteome</keyword>
<feature type="region of interest" description="Disordered" evidence="1">
    <location>
        <begin position="29"/>
        <end position="56"/>
    </location>
</feature>
<evidence type="ECO:0000313" key="3">
    <source>
        <dbReference type="Proteomes" id="UP000258613"/>
    </source>
</evidence>
<dbReference type="AlphaFoldDB" id="A0A346PRW4"/>
<dbReference type="KEGG" id="nag:AArcMg_2262"/>